<feature type="domain" description="F-box" evidence="1">
    <location>
        <begin position="18"/>
        <end position="47"/>
    </location>
</feature>
<proteinExistence type="predicted"/>
<evidence type="ECO:0000313" key="2">
    <source>
        <dbReference type="EMBL" id="KAJ7612193.1"/>
    </source>
</evidence>
<gene>
    <name evidence="2" type="ORF">FB45DRAFT_940063</name>
</gene>
<dbReference type="EMBL" id="JARKIF010000031">
    <property type="protein sequence ID" value="KAJ7612193.1"/>
    <property type="molecule type" value="Genomic_DNA"/>
</dbReference>
<evidence type="ECO:0000313" key="3">
    <source>
        <dbReference type="Proteomes" id="UP001221142"/>
    </source>
</evidence>
<protein>
    <recommendedName>
        <fullName evidence="1">F-box domain-containing protein</fullName>
    </recommendedName>
</protein>
<organism evidence="2 3">
    <name type="scientific">Roridomyces roridus</name>
    <dbReference type="NCBI Taxonomy" id="1738132"/>
    <lineage>
        <taxon>Eukaryota</taxon>
        <taxon>Fungi</taxon>
        <taxon>Dikarya</taxon>
        <taxon>Basidiomycota</taxon>
        <taxon>Agaricomycotina</taxon>
        <taxon>Agaricomycetes</taxon>
        <taxon>Agaricomycetidae</taxon>
        <taxon>Agaricales</taxon>
        <taxon>Marasmiineae</taxon>
        <taxon>Mycenaceae</taxon>
        <taxon>Roridomyces</taxon>
    </lineage>
</organism>
<accession>A0AAD7FAG3</accession>
<dbReference type="Pfam" id="PF00646">
    <property type="entry name" value="F-box"/>
    <property type="match status" value="1"/>
</dbReference>
<keyword evidence="3" id="KW-1185">Reference proteome</keyword>
<dbReference type="InterPro" id="IPR001810">
    <property type="entry name" value="F-box_dom"/>
</dbReference>
<reference evidence="2" key="1">
    <citation type="submission" date="2023-03" db="EMBL/GenBank/DDBJ databases">
        <title>Massive genome expansion in bonnet fungi (Mycena s.s.) driven by repeated elements and novel gene families across ecological guilds.</title>
        <authorList>
            <consortium name="Lawrence Berkeley National Laboratory"/>
            <person name="Harder C.B."/>
            <person name="Miyauchi S."/>
            <person name="Viragh M."/>
            <person name="Kuo A."/>
            <person name="Thoen E."/>
            <person name="Andreopoulos B."/>
            <person name="Lu D."/>
            <person name="Skrede I."/>
            <person name="Drula E."/>
            <person name="Henrissat B."/>
            <person name="Morin E."/>
            <person name="Kohler A."/>
            <person name="Barry K."/>
            <person name="LaButti K."/>
            <person name="Morin E."/>
            <person name="Salamov A."/>
            <person name="Lipzen A."/>
            <person name="Mereny Z."/>
            <person name="Hegedus B."/>
            <person name="Baldrian P."/>
            <person name="Stursova M."/>
            <person name="Weitz H."/>
            <person name="Taylor A."/>
            <person name="Grigoriev I.V."/>
            <person name="Nagy L.G."/>
            <person name="Martin F."/>
            <person name="Kauserud H."/>
        </authorList>
    </citation>
    <scope>NUCLEOTIDE SEQUENCE</scope>
    <source>
        <strain evidence="2">9284</strain>
    </source>
</reference>
<name>A0AAD7FAG3_9AGAR</name>
<dbReference type="Proteomes" id="UP001221142">
    <property type="component" value="Unassembled WGS sequence"/>
</dbReference>
<dbReference type="AlphaFoldDB" id="A0AAD7FAG3"/>
<comment type="caution">
    <text evidence="2">The sequence shown here is derived from an EMBL/GenBank/DDBJ whole genome shotgun (WGS) entry which is preliminary data.</text>
</comment>
<evidence type="ECO:0000259" key="1">
    <source>
        <dbReference type="Pfam" id="PF00646"/>
    </source>
</evidence>
<sequence length="383" mass="44048">MVLTRRGHRARMLITKWLPNEILTEIIQHAPRADQATLCRTSKSIQALTLPILNRMVVLEHTKDHMESVIDAFLLSMIDNPGRATATRSLKLVSHRTPFKFSKSTNDLLFRAMELFKSLDHLSLQVAMNHWTLVARLERLTFPLLSKCSINIPDHKARVKIVAQFLSRHPTITHLRLWPAQGVSHPISPSDWAAPMLPNLQHYRGTPALVPAFSTRSLKSMVASLDPPDYAVLRPLANPELPFAMSVVTYSDVHGQDLMPKTLRSLSEHMPFVTQLRIQRWDRGAKMETHVTDSVEIHLRLLTRLEHFELNFAYGYATRHVDRFVIDAESDRQALQAFADACPTMKACRLVDRSWRKADGRWDEYPTKEFQKELGFYELDFMD</sequence>